<keyword evidence="3" id="KW-1185">Reference proteome</keyword>
<evidence type="ECO:0008006" key="4">
    <source>
        <dbReference type="Google" id="ProtNLM"/>
    </source>
</evidence>
<protein>
    <recommendedName>
        <fullName evidence="4">HEAT repeat protein</fullName>
    </recommendedName>
</protein>
<dbReference type="RefSeq" id="WP_145253211.1">
    <property type="nucleotide sequence ID" value="NZ_CP036279.1"/>
</dbReference>
<evidence type="ECO:0000313" key="2">
    <source>
        <dbReference type="EMBL" id="QDU59200.1"/>
    </source>
</evidence>
<accession>A0A518AWZ3</accession>
<dbReference type="OrthoDB" id="275076at2"/>
<evidence type="ECO:0000256" key="1">
    <source>
        <dbReference type="SAM" id="SignalP"/>
    </source>
</evidence>
<proteinExistence type="predicted"/>
<sequence length="394" mass="43884" precursor="true">MTSLKRLLYSHCFASLLLIAWFAEAGVSARACPFCAQMGKSLSDDVEEARVVLFGLLTDARVFPDADLGQPNGETTINIEKVIKADPILAGRRKIKLPRYIAAADDDRADYIIFGDVIEGEIDPYRGIPVEERAFVNYLVGAVDRRAKDPKQRLGYFFQFLDHDDPTIGTDAYKEFSVAPFKEVAAAGPSFDRRRLIGWLTNGSLPAYQMGLCGCLLGVCGHAEDAKILRELIDDESKRPPTGVDGLMGGYCLLAPKEGIAHVQTILGDTSSDFNQRYAALRALRFVLDEMPQVDRARLLAGMKPALELTDQTDLVIDELRKREAWDLTATIVALHDDPRMSDRIIRRAIIAFALESPRPEAKELISSLEQSNPDWIVDAKRILEFQRLRDKGT</sequence>
<feature type="signal peptide" evidence="1">
    <location>
        <begin position="1"/>
        <end position="25"/>
    </location>
</feature>
<name>A0A518AWZ3_9BACT</name>
<organism evidence="2 3">
    <name type="scientific">Kolteria novifilia</name>
    <dbReference type="NCBI Taxonomy" id="2527975"/>
    <lineage>
        <taxon>Bacteria</taxon>
        <taxon>Pseudomonadati</taxon>
        <taxon>Planctomycetota</taxon>
        <taxon>Planctomycetia</taxon>
        <taxon>Kolteriales</taxon>
        <taxon>Kolteriaceae</taxon>
        <taxon>Kolteria</taxon>
    </lineage>
</organism>
<keyword evidence="1" id="KW-0732">Signal</keyword>
<feature type="chain" id="PRO_5021756000" description="HEAT repeat protein" evidence="1">
    <location>
        <begin position="26"/>
        <end position="394"/>
    </location>
</feature>
<dbReference type="EMBL" id="CP036279">
    <property type="protein sequence ID" value="QDU59200.1"/>
    <property type="molecule type" value="Genomic_DNA"/>
</dbReference>
<reference evidence="2 3" key="1">
    <citation type="submission" date="2019-02" db="EMBL/GenBank/DDBJ databases">
        <title>Deep-cultivation of Planctomycetes and their phenomic and genomic characterization uncovers novel biology.</title>
        <authorList>
            <person name="Wiegand S."/>
            <person name="Jogler M."/>
            <person name="Boedeker C."/>
            <person name="Pinto D."/>
            <person name="Vollmers J."/>
            <person name="Rivas-Marin E."/>
            <person name="Kohn T."/>
            <person name="Peeters S.H."/>
            <person name="Heuer A."/>
            <person name="Rast P."/>
            <person name="Oberbeckmann S."/>
            <person name="Bunk B."/>
            <person name="Jeske O."/>
            <person name="Meyerdierks A."/>
            <person name="Storesund J.E."/>
            <person name="Kallscheuer N."/>
            <person name="Luecker S."/>
            <person name="Lage O.M."/>
            <person name="Pohl T."/>
            <person name="Merkel B.J."/>
            <person name="Hornburger P."/>
            <person name="Mueller R.-W."/>
            <person name="Bruemmer F."/>
            <person name="Labrenz M."/>
            <person name="Spormann A.M."/>
            <person name="Op den Camp H."/>
            <person name="Overmann J."/>
            <person name="Amann R."/>
            <person name="Jetten M.S.M."/>
            <person name="Mascher T."/>
            <person name="Medema M.H."/>
            <person name="Devos D.P."/>
            <person name="Kaster A.-K."/>
            <person name="Ovreas L."/>
            <person name="Rohde M."/>
            <person name="Galperin M.Y."/>
            <person name="Jogler C."/>
        </authorList>
    </citation>
    <scope>NUCLEOTIDE SEQUENCE [LARGE SCALE GENOMIC DNA]</scope>
    <source>
        <strain evidence="2 3">Pan216</strain>
    </source>
</reference>
<dbReference type="AlphaFoldDB" id="A0A518AWZ3"/>
<gene>
    <name evidence="2" type="ORF">Pan216_00270</name>
</gene>
<evidence type="ECO:0000313" key="3">
    <source>
        <dbReference type="Proteomes" id="UP000317093"/>
    </source>
</evidence>
<dbReference type="KEGG" id="knv:Pan216_00270"/>
<dbReference type="Proteomes" id="UP000317093">
    <property type="component" value="Chromosome"/>
</dbReference>